<accession>A0A366FHK1</accession>
<evidence type="ECO:0000313" key="1">
    <source>
        <dbReference type="EMBL" id="RBP14087.1"/>
    </source>
</evidence>
<evidence type="ECO:0000313" key="2">
    <source>
        <dbReference type="Proteomes" id="UP000253529"/>
    </source>
</evidence>
<gene>
    <name evidence="1" type="ORF">DFR50_110111</name>
</gene>
<comment type="caution">
    <text evidence="1">The sequence shown here is derived from an EMBL/GenBank/DDBJ whole genome shotgun (WGS) entry which is preliminary data.</text>
</comment>
<dbReference type="Proteomes" id="UP000253529">
    <property type="component" value="Unassembled WGS sequence"/>
</dbReference>
<sequence>MVRGMTSNIEIEAVERVLARLFGTESAAQSFRRNEAIEILEAAKRARQAIDGATQIPPACGERQICQCPVCQRRHWRATGDA</sequence>
<organism evidence="1 2">
    <name type="scientific">Roseiarcus fermentans</name>
    <dbReference type="NCBI Taxonomy" id="1473586"/>
    <lineage>
        <taxon>Bacteria</taxon>
        <taxon>Pseudomonadati</taxon>
        <taxon>Pseudomonadota</taxon>
        <taxon>Alphaproteobacteria</taxon>
        <taxon>Hyphomicrobiales</taxon>
        <taxon>Roseiarcaceae</taxon>
        <taxon>Roseiarcus</taxon>
    </lineage>
</organism>
<protein>
    <submittedName>
        <fullName evidence="1">Uncharacterized protein</fullName>
    </submittedName>
</protein>
<dbReference type="AlphaFoldDB" id="A0A366FHK1"/>
<reference evidence="1 2" key="1">
    <citation type="submission" date="2018-06" db="EMBL/GenBank/DDBJ databases">
        <title>Genomic Encyclopedia of Type Strains, Phase IV (KMG-IV): sequencing the most valuable type-strain genomes for metagenomic binning, comparative biology and taxonomic classification.</title>
        <authorList>
            <person name="Goeker M."/>
        </authorList>
    </citation>
    <scope>NUCLEOTIDE SEQUENCE [LARGE SCALE GENOMIC DNA]</scope>
    <source>
        <strain evidence="1 2">DSM 24875</strain>
    </source>
</reference>
<name>A0A366FHK1_9HYPH</name>
<dbReference type="RefSeq" id="WP_210208860.1">
    <property type="nucleotide sequence ID" value="NZ_QNRK01000010.1"/>
</dbReference>
<proteinExistence type="predicted"/>
<dbReference type="EMBL" id="QNRK01000010">
    <property type="protein sequence ID" value="RBP14087.1"/>
    <property type="molecule type" value="Genomic_DNA"/>
</dbReference>
<keyword evidence="2" id="KW-1185">Reference proteome</keyword>